<organism evidence="2 3">
    <name type="scientific">Aliidiomarina minuta</name>
    <dbReference type="NCBI Taxonomy" id="880057"/>
    <lineage>
        <taxon>Bacteria</taxon>
        <taxon>Pseudomonadati</taxon>
        <taxon>Pseudomonadota</taxon>
        <taxon>Gammaproteobacteria</taxon>
        <taxon>Alteromonadales</taxon>
        <taxon>Idiomarinaceae</taxon>
        <taxon>Aliidiomarina</taxon>
    </lineage>
</organism>
<dbReference type="EMBL" id="PIPL01000001">
    <property type="protein sequence ID" value="RUO26371.1"/>
    <property type="molecule type" value="Genomic_DNA"/>
</dbReference>
<keyword evidence="1" id="KW-0472">Membrane</keyword>
<evidence type="ECO:0000313" key="2">
    <source>
        <dbReference type="EMBL" id="RUO26371.1"/>
    </source>
</evidence>
<protein>
    <submittedName>
        <fullName evidence="2">Uncharacterized protein</fullName>
    </submittedName>
</protein>
<gene>
    <name evidence="2" type="ORF">CWE09_06590</name>
</gene>
<feature type="transmembrane region" description="Helical" evidence="1">
    <location>
        <begin position="12"/>
        <end position="34"/>
    </location>
</feature>
<accession>A0A432W8L5</accession>
<comment type="caution">
    <text evidence="2">The sequence shown here is derived from an EMBL/GenBank/DDBJ whole genome shotgun (WGS) entry which is preliminary data.</text>
</comment>
<dbReference type="RefSeq" id="WP_126803181.1">
    <property type="nucleotide sequence ID" value="NZ_PIPL01000001.1"/>
</dbReference>
<sequence>MRFLVSGMSLIELLVASLIMGAGSLAVFTLYLHLQLGLPTLETRYQTFQEQQTDYINPFINARWQPLLCELQAP</sequence>
<dbReference type="NCBIfam" id="TIGR02532">
    <property type="entry name" value="IV_pilin_GFxxxE"/>
    <property type="match status" value="1"/>
</dbReference>
<keyword evidence="1" id="KW-1133">Transmembrane helix</keyword>
<dbReference type="PROSITE" id="PS00409">
    <property type="entry name" value="PROKAR_NTER_METHYL"/>
    <property type="match status" value="1"/>
</dbReference>
<name>A0A432W8L5_9GAMM</name>
<keyword evidence="1" id="KW-0812">Transmembrane</keyword>
<evidence type="ECO:0000313" key="3">
    <source>
        <dbReference type="Proteomes" id="UP000288293"/>
    </source>
</evidence>
<dbReference type="Proteomes" id="UP000288293">
    <property type="component" value="Unassembled WGS sequence"/>
</dbReference>
<dbReference type="InterPro" id="IPR012902">
    <property type="entry name" value="N_methyl_site"/>
</dbReference>
<dbReference type="AlphaFoldDB" id="A0A432W8L5"/>
<keyword evidence="3" id="KW-1185">Reference proteome</keyword>
<proteinExistence type="predicted"/>
<reference evidence="2 3" key="1">
    <citation type="journal article" date="2011" name="Front. Microbiol.">
        <title>Genomic signatures of strain selection and enhancement in Bacillus atrophaeus var. globigii, a historical biowarfare simulant.</title>
        <authorList>
            <person name="Gibbons H.S."/>
            <person name="Broomall S.M."/>
            <person name="McNew L.A."/>
            <person name="Daligault H."/>
            <person name="Chapman C."/>
            <person name="Bruce D."/>
            <person name="Karavis M."/>
            <person name="Krepps M."/>
            <person name="McGregor P.A."/>
            <person name="Hong C."/>
            <person name="Park K.H."/>
            <person name="Akmal A."/>
            <person name="Feldman A."/>
            <person name="Lin J.S."/>
            <person name="Chang W.E."/>
            <person name="Higgs B.W."/>
            <person name="Demirev P."/>
            <person name="Lindquist J."/>
            <person name="Liem A."/>
            <person name="Fochler E."/>
            <person name="Read T.D."/>
            <person name="Tapia R."/>
            <person name="Johnson S."/>
            <person name="Bishop-Lilly K.A."/>
            <person name="Detter C."/>
            <person name="Han C."/>
            <person name="Sozhamannan S."/>
            <person name="Rosenzweig C.N."/>
            <person name="Skowronski E.W."/>
        </authorList>
    </citation>
    <scope>NUCLEOTIDE SEQUENCE [LARGE SCALE GENOMIC DNA]</scope>
    <source>
        <strain evidence="2 3">MLST1</strain>
    </source>
</reference>
<evidence type="ECO:0000256" key="1">
    <source>
        <dbReference type="SAM" id="Phobius"/>
    </source>
</evidence>